<reference evidence="3 4" key="1">
    <citation type="submission" date="2016-09" db="EMBL/GenBank/DDBJ databases">
        <title>Draft genome sequence for the type strain of Vulcanibacillus modesticaldus BR, a strictly anaerobic, moderately thermophilic, and nitrate-reducing bacterium from deep sea-hydrothermal vents of the Mid-Atlantic Ridge.</title>
        <authorList>
            <person name="Abin C.A."/>
            <person name="Hollibaugh J.T."/>
        </authorList>
    </citation>
    <scope>NUCLEOTIDE SEQUENCE [LARGE SCALE GENOMIC DNA]</scope>
    <source>
        <strain evidence="3 4">BR</strain>
    </source>
</reference>
<dbReference type="Gene3D" id="3.30.1490.480">
    <property type="entry name" value="Endolytic murein transglycosylase"/>
    <property type="match status" value="1"/>
</dbReference>
<sequence>MFKNRFFLLGIGIGFILSSFLLFSLYDFDNKMESVAYDNPSDLISIDGEKNDKSVSFIDSEDDNSEGPKIENNDENIINNSNEADINDSKNTNDNIINGNDNDNITNVNDNAITPIKFTIQEGMDSFEVADYLYEIGILQDKKQFIRILFNAKLTKKILAMDYVYDKELSVEELIELITNTNREDWQK</sequence>
<keyword evidence="2" id="KW-0812">Transmembrane</keyword>
<evidence type="ECO:0008006" key="5">
    <source>
        <dbReference type="Google" id="ProtNLM"/>
    </source>
</evidence>
<dbReference type="AlphaFoldDB" id="A0A1D2YXM6"/>
<accession>A0A1D2YXM6</accession>
<protein>
    <recommendedName>
        <fullName evidence="5">Endolytic transglycosylase MltG</fullName>
    </recommendedName>
</protein>
<dbReference type="STRING" id="337097.BHF71_00535"/>
<gene>
    <name evidence="3" type="ORF">BHF71_00535</name>
</gene>
<keyword evidence="4" id="KW-1185">Reference proteome</keyword>
<dbReference type="Proteomes" id="UP000243739">
    <property type="component" value="Unassembled WGS sequence"/>
</dbReference>
<keyword evidence="2" id="KW-0472">Membrane</keyword>
<evidence type="ECO:0000256" key="1">
    <source>
        <dbReference type="SAM" id="MobiDB-lite"/>
    </source>
</evidence>
<evidence type="ECO:0000256" key="2">
    <source>
        <dbReference type="SAM" id="Phobius"/>
    </source>
</evidence>
<comment type="caution">
    <text evidence="3">The sequence shown here is derived from an EMBL/GenBank/DDBJ whole genome shotgun (WGS) entry which is preliminary data.</text>
</comment>
<feature type="transmembrane region" description="Helical" evidence="2">
    <location>
        <begin position="6"/>
        <end position="26"/>
    </location>
</feature>
<keyword evidence="2" id="KW-1133">Transmembrane helix</keyword>
<feature type="compositionally biased region" description="Low complexity" evidence="1">
    <location>
        <begin position="75"/>
        <end position="84"/>
    </location>
</feature>
<evidence type="ECO:0000313" key="4">
    <source>
        <dbReference type="Proteomes" id="UP000243739"/>
    </source>
</evidence>
<feature type="region of interest" description="Disordered" evidence="1">
    <location>
        <begin position="56"/>
        <end position="90"/>
    </location>
</feature>
<evidence type="ECO:0000313" key="3">
    <source>
        <dbReference type="EMBL" id="OEG00429.1"/>
    </source>
</evidence>
<dbReference type="RefSeq" id="WP_069655742.1">
    <property type="nucleotide sequence ID" value="NZ_MIJF01000001.1"/>
</dbReference>
<proteinExistence type="predicted"/>
<name>A0A1D2YXM6_9BACI</name>
<dbReference type="EMBL" id="MIJF01000001">
    <property type="protein sequence ID" value="OEG00429.1"/>
    <property type="molecule type" value="Genomic_DNA"/>
</dbReference>
<organism evidence="3 4">
    <name type="scientific">Vulcanibacillus modesticaldus</name>
    <dbReference type="NCBI Taxonomy" id="337097"/>
    <lineage>
        <taxon>Bacteria</taxon>
        <taxon>Bacillati</taxon>
        <taxon>Bacillota</taxon>
        <taxon>Bacilli</taxon>
        <taxon>Bacillales</taxon>
        <taxon>Bacillaceae</taxon>
        <taxon>Vulcanibacillus</taxon>
    </lineage>
</organism>